<comment type="caution">
    <text evidence="2">The sequence shown here is derived from an EMBL/GenBank/DDBJ whole genome shotgun (WGS) entry which is preliminary data.</text>
</comment>
<proteinExistence type="predicted"/>
<gene>
    <name evidence="2" type="ORF">KUF71_018035</name>
</gene>
<feature type="compositionally biased region" description="Polar residues" evidence="1">
    <location>
        <begin position="9"/>
        <end position="21"/>
    </location>
</feature>
<feature type="region of interest" description="Disordered" evidence="1">
    <location>
        <begin position="1"/>
        <end position="21"/>
    </location>
</feature>
<dbReference type="EMBL" id="JAHWGI010001400">
    <property type="protein sequence ID" value="KAK3929398.1"/>
    <property type="molecule type" value="Genomic_DNA"/>
</dbReference>
<sequence length="75" mass="8669">MNIHLKSDNIPSNTFPSNNPDENCHVSFLLPQAPALEEDQESRIKRLEAENLRLRLQLEKRPLLSDNINNVFTND</sequence>
<dbReference type="AlphaFoldDB" id="A0AAE1HXW4"/>
<evidence type="ECO:0000313" key="3">
    <source>
        <dbReference type="Proteomes" id="UP001219518"/>
    </source>
</evidence>
<reference evidence="2" key="1">
    <citation type="submission" date="2021-07" db="EMBL/GenBank/DDBJ databases">
        <authorList>
            <person name="Catto M.A."/>
            <person name="Jacobson A."/>
            <person name="Kennedy G."/>
            <person name="Labadie P."/>
            <person name="Hunt B.G."/>
            <person name="Srinivasan R."/>
        </authorList>
    </citation>
    <scope>NUCLEOTIDE SEQUENCE</scope>
    <source>
        <strain evidence="2">PL_HMW_Pooled</strain>
        <tissue evidence="2">Head</tissue>
    </source>
</reference>
<evidence type="ECO:0000313" key="2">
    <source>
        <dbReference type="EMBL" id="KAK3929398.1"/>
    </source>
</evidence>
<evidence type="ECO:0000256" key="1">
    <source>
        <dbReference type="SAM" id="MobiDB-lite"/>
    </source>
</evidence>
<name>A0AAE1HXW4_9NEOP</name>
<protein>
    <submittedName>
        <fullName evidence="2">Actin cytoskeleton-regulatory complex protein pan1</fullName>
    </submittedName>
</protein>
<organism evidence="2 3">
    <name type="scientific">Frankliniella fusca</name>
    <dbReference type="NCBI Taxonomy" id="407009"/>
    <lineage>
        <taxon>Eukaryota</taxon>
        <taxon>Metazoa</taxon>
        <taxon>Ecdysozoa</taxon>
        <taxon>Arthropoda</taxon>
        <taxon>Hexapoda</taxon>
        <taxon>Insecta</taxon>
        <taxon>Pterygota</taxon>
        <taxon>Neoptera</taxon>
        <taxon>Paraneoptera</taxon>
        <taxon>Thysanoptera</taxon>
        <taxon>Terebrantia</taxon>
        <taxon>Thripoidea</taxon>
        <taxon>Thripidae</taxon>
        <taxon>Frankliniella</taxon>
    </lineage>
</organism>
<keyword evidence="3" id="KW-1185">Reference proteome</keyword>
<accession>A0AAE1HXW4</accession>
<dbReference type="Proteomes" id="UP001219518">
    <property type="component" value="Unassembled WGS sequence"/>
</dbReference>
<reference evidence="2" key="2">
    <citation type="journal article" date="2023" name="BMC Genomics">
        <title>Pest status, molecular evolution, and epigenetic factors derived from the genome assembly of Frankliniella fusca, a thysanopteran phytovirus vector.</title>
        <authorList>
            <person name="Catto M.A."/>
            <person name="Labadie P.E."/>
            <person name="Jacobson A.L."/>
            <person name="Kennedy G.G."/>
            <person name="Srinivasan R."/>
            <person name="Hunt B.G."/>
        </authorList>
    </citation>
    <scope>NUCLEOTIDE SEQUENCE</scope>
    <source>
        <strain evidence="2">PL_HMW_Pooled</strain>
    </source>
</reference>